<gene>
    <name evidence="2" type="ORF">G443_004016</name>
</gene>
<dbReference type="Proteomes" id="UP000791080">
    <property type="component" value="Unassembled WGS sequence"/>
</dbReference>
<dbReference type="InterPro" id="IPR016181">
    <property type="entry name" value="Acyl_CoA_acyltransferase"/>
</dbReference>
<dbReference type="PANTHER" id="PTHR43138">
    <property type="entry name" value="ACETYLTRANSFERASE, GNAT FAMILY"/>
    <property type="match status" value="1"/>
</dbReference>
<dbReference type="InterPro" id="IPR052742">
    <property type="entry name" value="Mito_N-acetyltransferase"/>
</dbReference>
<dbReference type="Pfam" id="PF00583">
    <property type="entry name" value="Acetyltransf_1"/>
    <property type="match status" value="1"/>
</dbReference>
<dbReference type="PANTHER" id="PTHR43138:SF1">
    <property type="entry name" value="N-ACETYLTRANSFERASE ACA1"/>
    <property type="match status" value="1"/>
</dbReference>
<evidence type="ECO:0000313" key="2">
    <source>
        <dbReference type="EMBL" id="MCP2333746.1"/>
    </source>
</evidence>
<dbReference type="Gene3D" id="3.40.630.30">
    <property type="match status" value="1"/>
</dbReference>
<dbReference type="SUPFAM" id="SSF55729">
    <property type="entry name" value="Acyl-CoA N-acyltransferases (Nat)"/>
    <property type="match status" value="1"/>
</dbReference>
<reference evidence="2 3" key="1">
    <citation type="submission" date="2022-06" db="EMBL/GenBank/DDBJ databases">
        <title>Genomic Encyclopedia of Type Strains, Phase I: the one thousand microbial genomes (KMG-I) project.</title>
        <authorList>
            <person name="Kyrpides N."/>
        </authorList>
    </citation>
    <scope>NUCLEOTIDE SEQUENCE [LARGE SCALE GENOMIC DNA]</scope>
    <source>
        <strain evidence="2 3">DSM 43889</strain>
    </source>
</reference>
<dbReference type="RefSeq" id="WP_026419277.1">
    <property type="nucleotide sequence ID" value="NZ_AUBJ02000001.1"/>
</dbReference>
<evidence type="ECO:0000313" key="3">
    <source>
        <dbReference type="Proteomes" id="UP000791080"/>
    </source>
</evidence>
<name>A0ABT1JPY6_ACTCY</name>
<dbReference type="PROSITE" id="PS51186">
    <property type="entry name" value="GNAT"/>
    <property type="match status" value="1"/>
</dbReference>
<dbReference type="EMBL" id="AUBJ02000001">
    <property type="protein sequence ID" value="MCP2333746.1"/>
    <property type="molecule type" value="Genomic_DNA"/>
</dbReference>
<dbReference type="InterPro" id="IPR000182">
    <property type="entry name" value="GNAT_dom"/>
</dbReference>
<dbReference type="CDD" id="cd04301">
    <property type="entry name" value="NAT_SF"/>
    <property type="match status" value="1"/>
</dbReference>
<keyword evidence="3" id="KW-1185">Reference proteome</keyword>
<comment type="caution">
    <text evidence="2">The sequence shown here is derived from an EMBL/GenBank/DDBJ whole genome shotgun (WGS) entry which is preliminary data.</text>
</comment>
<protein>
    <submittedName>
        <fullName evidence="2">Acetyltransferase (GNAT) family protein</fullName>
    </submittedName>
</protein>
<sequence length="160" mass="17616">MRFREANSADWPNIWPIWHRIVAEGETYMLPDVGQDEAASYWMLPPPAKVFVLEEDGGLLATALLKPNQPAGGDHVANASFMVDPDQAGRGLGRRLAEFVLAEAAQAGYLAMQFNAVVETNTHAVRLWKSLGFEVLATVPDAFRHPRLGLVGAHIMRRAL</sequence>
<accession>A0ABT1JPY6</accession>
<organism evidence="2 3">
    <name type="scientific">Actinoalloteichus caeruleus DSM 43889</name>
    <dbReference type="NCBI Taxonomy" id="1120930"/>
    <lineage>
        <taxon>Bacteria</taxon>
        <taxon>Bacillati</taxon>
        <taxon>Actinomycetota</taxon>
        <taxon>Actinomycetes</taxon>
        <taxon>Pseudonocardiales</taxon>
        <taxon>Pseudonocardiaceae</taxon>
        <taxon>Actinoalloteichus</taxon>
        <taxon>Actinoalloteichus cyanogriseus</taxon>
    </lineage>
</organism>
<evidence type="ECO:0000259" key="1">
    <source>
        <dbReference type="PROSITE" id="PS51186"/>
    </source>
</evidence>
<proteinExistence type="predicted"/>
<feature type="domain" description="N-acetyltransferase" evidence="1">
    <location>
        <begin position="1"/>
        <end position="160"/>
    </location>
</feature>